<dbReference type="Pfam" id="PF01652">
    <property type="entry name" value="IF4E"/>
    <property type="match status" value="1"/>
</dbReference>
<dbReference type="PANTHER" id="PTHR11960:SF8">
    <property type="entry name" value="EUKARYOTIC TRANSLATION INITIATION FACTOR 4E1-RELATED"/>
    <property type="match status" value="1"/>
</dbReference>
<proteinExistence type="inferred from homology"/>
<dbReference type="GO" id="GO:0006417">
    <property type="term" value="P:regulation of translation"/>
    <property type="evidence" value="ECO:0007669"/>
    <property type="project" value="UniProtKB-KW"/>
</dbReference>
<dbReference type="eggNOG" id="KOG1670">
    <property type="taxonomic scope" value="Eukaryota"/>
</dbReference>
<keyword evidence="9" id="KW-1185">Reference proteome</keyword>
<dbReference type="GO" id="GO:0003743">
    <property type="term" value="F:translation initiation factor activity"/>
    <property type="evidence" value="ECO:0007669"/>
    <property type="project" value="UniProtKB-KW"/>
</dbReference>
<evidence type="ECO:0000256" key="5">
    <source>
        <dbReference type="ARBA" id="ARBA00022917"/>
    </source>
</evidence>
<evidence type="ECO:0000313" key="8">
    <source>
        <dbReference type="EMBL" id="OWR45632.1"/>
    </source>
</evidence>
<dbReference type="Gene3D" id="3.30.760.10">
    <property type="entry name" value="RNA Cap, Translation Initiation Factor Eif4e"/>
    <property type="match status" value="1"/>
</dbReference>
<dbReference type="PANTHER" id="PTHR11960">
    <property type="entry name" value="EUKARYOTIC TRANSLATION INITIATION FACTOR 4E RELATED"/>
    <property type="match status" value="1"/>
</dbReference>
<comment type="caution">
    <text evidence="8">The sequence shown here is derived from an EMBL/GenBank/DDBJ whole genome shotgun (WGS) entry which is preliminary data.</text>
</comment>
<keyword evidence="3" id="KW-0810">Translation regulation</keyword>
<reference evidence="8 9" key="1">
    <citation type="journal article" date="2011" name="Cell">
        <title>The monarch butterfly genome yields insights into long-distance migration.</title>
        <authorList>
            <person name="Zhan S."/>
            <person name="Merlin C."/>
            <person name="Boore J.L."/>
            <person name="Reppert S.M."/>
        </authorList>
    </citation>
    <scope>NUCLEOTIDE SEQUENCE [LARGE SCALE GENOMIC DNA]</scope>
    <source>
        <strain evidence="8">F-2</strain>
    </source>
</reference>
<dbReference type="GO" id="GO:0000340">
    <property type="term" value="F:RNA 7-methylguanosine cap binding"/>
    <property type="evidence" value="ECO:0007669"/>
    <property type="project" value="TreeGrafter"/>
</dbReference>
<keyword evidence="5 7" id="KW-0648">Protein biosynthesis</keyword>
<evidence type="ECO:0000256" key="1">
    <source>
        <dbReference type="ARBA" id="ARBA00009860"/>
    </source>
</evidence>
<dbReference type="STRING" id="278856.A0A212EVW2"/>
<dbReference type="AlphaFoldDB" id="A0A212EVW2"/>
<evidence type="ECO:0000256" key="3">
    <source>
        <dbReference type="ARBA" id="ARBA00022845"/>
    </source>
</evidence>
<dbReference type="OrthoDB" id="590761at2759"/>
<dbReference type="InterPro" id="IPR023398">
    <property type="entry name" value="TIF_eIF4e-like"/>
</dbReference>
<name>A0A212EVW2_DANPL</name>
<comment type="similarity">
    <text evidence="1 7">Belongs to the eukaryotic initiation factor 4E family.</text>
</comment>
<dbReference type="InterPro" id="IPR001040">
    <property type="entry name" value="TIF_eIF_4E"/>
</dbReference>
<evidence type="ECO:0000256" key="4">
    <source>
        <dbReference type="ARBA" id="ARBA00022884"/>
    </source>
</evidence>
<dbReference type="Proteomes" id="UP000007151">
    <property type="component" value="Unassembled WGS sequence"/>
</dbReference>
<dbReference type="PROSITE" id="PS00813">
    <property type="entry name" value="IF4E"/>
    <property type="match status" value="1"/>
</dbReference>
<organism evidence="8 9">
    <name type="scientific">Danaus plexippus plexippus</name>
    <dbReference type="NCBI Taxonomy" id="278856"/>
    <lineage>
        <taxon>Eukaryota</taxon>
        <taxon>Metazoa</taxon>
        <taxon>Ecdysozoa</taxon>
        <taxon>Arthropoda</taxon>
        <taxon>Hexapoda</taxon>
        <taxon>Insecta</taxon>
        <taxon>Pterygota</taxon>
        <taxon>Neoptera</taxon>
        <taxon>Endopterygota</taxon>
        <taxon>Lepidoptera</taxon>
        <taxon>Glossata</taxon>
        <taxon>Ditrysia</taxon>
        <taxon>Papilionoidea</taxon>
        <taxon>Nymphalidae</taxon>
        <taxon>Danainae</taxon>
        <taxon>Danaini</taxon>
        <taxon>Danaina</taxon>
        <taxon>Danaus</taxon>
        <taxon>Danaus</taxon>
    </lineage>
</organism>
<dbReference type="SUPFAM" id="SSF55418">
    <property type="entry name" value="eIF4e-like"/>
    <property type="match status" value="1"/>
</dbReference>
<dbReference type="GO" id="GO:0016281">
    <property type="term" value="C:eukaryotic translation initiation factor 4F complex"/>
    <property type="evidence" value="ECO:0007669"/>
    <property type="project" value="TreeGrafter"/>
</dbReference>
<keyword evidence="4 7" id="KW-0694">RNA-binding</keyword>
<evidence type="ECO:0000256" key="2">
    <source>
        <dbReference type="ARBA" id="ARBA00022540"/>
    </source>
</evidence>
<keyword evidence="2 7" id="KW-0396">Initiation factor</keyword>
<evidence type="ECO:0000256" key="7">
    <source>
        <dbReference type="RuleBase" id="RU004374"/>
    </source>
</evidence>
<dbReference type="InterPro" id="IPR019770">
    <property type="entry name" value="TIF_eIF_4E_CS"/>
</dbReference>
<dbReference type="EMBL" id="AGBW02012108">
    <property type="protein sequence ID" value="OWR45632.1"/>
    <property type="molecule type" value="Genomic_DNA"/>
</dbReference>
<accession>A0A212EVW2</accession>
<evidence type="ECO:0000313" key="9">
    <source>
        <dbReference type="Proteomes" id="UP000007151"/>
    </source>
</evidence>
<sequence length="192" mass="22076">MTDVKIHTEESNDTKEQSGVLEHIKHPLEDTWCIWLCTNNNSDWGKNLVNLASFDTVEDWWCLYHHMKLPSELEVGQDYAIFKNGISPTWEDEANTNGGRWIFSFGRNVSDLDSKWLLTVLILIGATLTEKAAVCGAVVNFRKDKIKIGIWITDALKKAKILSIGNQMKFKMGFKKSINFHKHNEPINMYFI</sequence>
<gene>
    <name evidence="8" type="ORF">KGM_210095</name>
</gene>
<evidence type="ECO:0000256" key="6">
    <source>
        <dbReference type="ARBA" id="ARBA00032656"/>
    </source>
</evidence>
<protein>
    <recommendedName>
        <fullName evidence="6">eIF-4F 25 kDa subunit</fullName>
    </recommendedName>
</protein>
<dbReference type="KEGG" id="dpl:KGM_210095"/>